<dbReference type="Proteomes" id="UP001172102">
    <property type="component" value="Unassembled WGS sequence"/>
</dbReference>
<comment type="caution">
    <text evidence="2">The sequence shown here is derived from an EMBL/GenBank/DDBJ whole genome shotgun (WGS) entry which is preliminary data.</text>
</comment>
<feature type="region of interest" description="Disordered" evidence="1">
    <location>
        <begin position="25"/>
        <end position="55"/>
    </location>
</feature>
<name>A0AA39ZPG0_9PEZI</name>
<gene>
    <name evidence="2" type="ORF">B0H67DRAFT_595680</name>
</gene>
<reference evidence="2" key="1">
    <citation type="submission" date="2023-06" db="EMBL/GenBank/DDBJ databases">
        <title>Genome-scale phylogeny and comparative genomics of the fungal order Sordariales.</title>
        <authorList>
            <consortium name="Lawrence Berkeley National Laboratory"/>
            <person name="Hensen N."/>
            <person name="Bonometti L."/>
            <person name="Westerberg I."/>
            <person name="Brannstrom I.O."/>
            <person name="Guillou S."/>
            <person name="Cros-Aarteil S."/>
            <person name="Calhoun S."/>
            <person name="Haridas S."/>
            <person name="Kuo A."/>
            <person name="Mondo S."/>
            <person name="Pangilinan J."/>
            <person name="Riley R."/>
            <person name="Labutti K."/>
            <person name="Andreopoulos B."/>
            <person name="Lipzen A."/>
            <person name="Chen C."/>
            <person name="Yanf M."/>
            <person name="Daum C."/>
            <person name="Ng V."/>
            <person name="Clum A."/>
            <person name="Steindorff A."/>
            <person name="Ohm R."/>
            <person name="Martin F."/>
            <person name="Silar P."/>
            <person name="Natvig D."/>
            <person name="Lalanne C."/>
            <person name="Gautier V."/>
            <person name="Ament-Velasquez S.L."/>
            <person name="Kruys A."/>
            <person name="Hutchinson M.I."/>
            <person name="Powell A.J."/>
            <person name="Barry K."/>
            <person name="Miller A.N."/>
            <person name="Grigoriev I.V."/>
            <person name="Debuchy R."/>
            <person name="Gladieux P."/>
            <person name="Thoren M.H."/>
            <person name="Johannesson H."/>
        </authorList>
    </citation>
    <scope>NUCLEOTIDE SEQUENCE</scope>
    <source>
        <strain evidence="2">SMH4607-1</strain>
    </source>
</reference>
<organism evidence="2 3">
    <name type="scientific">Lasiosphaeris hirsuta</name>
    <dbReference type="NCBI Taxonomy" id="260670"/>
    <lineage>
        <taxon>Eukaryota</taxon>
        <taxon>Fungi</taxon>
        <taxon>Dikarya</taxon>
        <taxon>Ascomycota</taxon>
        <taxon>Pezizomycotina</taxon>
        <taxon>Sordariomycetes</taxon>
        <taxon>Sordariomycetidae</taxon>
        <taxon>Sordariales</taxon>
        <taxon>Lasiosphaeriaceae</taxon>
        <taxon>Lasiosphaeris</taxon>
    </lineage>
</organism>
<evidence type="ECO:0000256" key="1">
    <source>
        <dbReference type="SAM" id="MobiDB-lite"/>
    </source>
</evidence>
<keyword evidence="3" id="KW-1185">Reference proteome</keyword>
<dbReference type="AlphaFoldDB" id="A0AA39ZPG0"/>
<evidence type="ECO:0000313" key="3">
    <source>
        <dbReference type="Proteomes" id="UP001172102"/>
    </source>
</evidence>
<accession>A0AA39ZPG0</accession>
<evidence type="ECO:0000313" key="2">
    <source>
        <dbReference type="EMBL" id="KAK0701246.1"/>
    </source>
</evidence>
<protein>
    <submittedName>
        <fullName evidence="2">Uncharacterized protein</fullName>
    </submittedName>
</protein>
<dbReference type="EMBL" id="JAUKUA010000010">
    <property type="protein sequence ID" value="KAK0701246.1"/>
    <property type="molecule type" value="Genomic_DNA"/>
</dbReference>
<sequence>MSPISTTAFESRHCQGCQRLPKAIRGCQRPSAKKRRGIHTRLLNRSQLQSTEQSI</sequence>
<feature type="compositionally biased region" description="Polar residues" evidence="1">
    <location>
        <begin position="43"/>
        <end position="55"/>
    </location>
</feature>
<proteinExistence type="predicted"/>